<evidence type="ECO:0000313" key="1">
    <source>
        <dbReference type="EMBL" id="MCC3143816.1"/>
    </source>
</evidence>
<dbReference type="InterPro" id="IPR007456">
    <property type="entry name" value="Smg"/>
</dbReference>
<dbReference type="Proteomes" id="UP001199296">
    <property type="component" value="Unassembled WGS sequence"/>
</dbReference>
<proteinExistence type="predicted"/>
<dbReference type="AlphaFoldDB" id="A0AAW4WVM3"/>
<dbReference type="RefSeq" id="WP_255666578.1">
    <property type="nucleotide sequence ID" value="NZ_JAJFAT010000001.1"/>
</dbReference>
<gene>
    <name evidence="1" type="ORF">LJ207_00555</name>
</gene>
<accession>A0AAW4WVM3</accession>
<comment type="caution">
    <text evidence="1">The sequence shown here is derived from an EMBL/GenBank/DDBJ whole genome shotgun (WGS) entry which is preliminary data.</text>
</comment>
<evidence type="ECO:0000313" key="2">
    <source>
        <dbReference type="Proteomes" id="UP001199296"/>
    </source>
</evidence>
<sequence length="161" mass="19159">MNKNVIEILTLLMQIFIDKIDLLSLKKDITESLEEQGYEREDINKAFEFMYKDPFNVSDKDFYTDQKESGYNRVFSKIEKMYFDDEVKTIIYQLNKLGILDTEELEIIIDQMLSMAFFNNLTLESIWELIDDVVDDDYQLYIISESIDFFNGNAIKFQMVN</sequence>
<name>A0AAW4WVM3_9FIRM</name>
<keyword evidence="2" id="KW-1185">Reference proteome</keyword>
<dbReference type="EMBL" id="JAJFAT010000001">
    <property type="protein sequence ID" value="MCC3143816.1"/>
    <property type="molecule type" value="Genomic_DNA"/>
</dbReference>
<dbReference type="Pfam" id="PF04361">
    <property type="entry name" value="DUF494"/>
    <property type="match status" value="1"/>
</dbReference>
<reference evidence="1 2" key="1">
    <citation type="submission" date="2021-10" db="EMBL/GenBank/DDBJ databases">
        <authorList>
            <person name="Grouzdev D.S."/>
            <person name="Pantiukh K.S."/>
            <person name="Krutkina M.S."/>
        </authorList>
    </citation>
    <scope>NUCLEOTIDE SEQUENCE [LARGE SCALE GENOMIC DNA]</scope>
    <source>
        <strain evidence="1 2">Z-7514</strain>
    </source>
</reference>
<organism evidence="1 2">
    <name type="scientific">Halanaerobium polyolivorans</name>
    <dbReference type="NCBI Taxonomy" id="2886943"/>
    <lineage>
        <taxon>Bacteria</taxon>
        <taxon>Bacillati</taxon>
        <taxon>Bacillota</taxon>
        <taxon>Clostridia</taxon>
        <taxon>Halanaerobiales</taxon>
        <taxon>Halanaerobiaceae</taxon>
        <taxon>Halanaerobium</taxon>
    </lineage>
</organism>
<protein>
    <submittedName>
        <fullName evidence="1">DUF494 domain-containing protein</fullName>
    </submittedName>
</protein>